<feature type="transmembrane region" description="Helical" evidence="6">
    <location>
        <begin position="345"/>
        <end position="370"/>
    </location>
</feature>
<evidence type="ECO:0000256" key="3">
    <source>
        <dbReference type="ARBA" id="ARBA00022989"/>
    </source>
</evidence>
<evidence type="ECO:0008006" key="9">
    <source>
        <dbReference type="Google" id="ProtNLM"/>
    </source>
</evidence>
<dbReference type="Pfam" id="PF03547">
    <property type="entry name" value="Mem_trans"/>
    <property type="match status" value="1"/>
</dbReference>
<feature type="transmembrane region" description="Helical" evidence="6">
    <location>
        <begin position="260"/>
        <end position="283"/>
    </location>
</feature>
<organism evidence="7 8">
    <name type="scientific">Cadophora malorum</name>
    <dbReference type="NCBI Taxonomy" id="108018"/>
    <lineage>
        <taxon>Eukaryota</taxon>
        <taxon>Fungi</taxon>
        <taxon>Dikarya</taxon>
        <taxon>Ascomycota</taxon>
        <taxon>Pezizomycotina</taxon>
        <taxon>Leotiomycetes</taxon>
        <taxon>Helotiales</taxon>
        <taxon>Ploettnerulaceae</taxon>
        <taxon>Cadophora</taxon>
    </lineage>
</organism>
<name>A0A8H8BUJ1_9HELO</name>
<dbReference type="Proteomes" id="UP000664132">
    <property type="component" value="Unassembled WGS sequence"/>
</dbReference>
<dbReference type="GO" id="GO:0016020">
    <property type="term" value="C:membrane"/>
    <property type="evidence" value="ECO:0007669"/>
    <property type="project" value="UniProtKB-SubCell"/>
</dbReference>
<dbReference type="PANTHER" id="PTHR31794:SF4">
    <property type="entry name" value="AUXIN EFFLUX TRANSPORTER FAMILY PROTEIN (EUROFUNG)"/>
    <property type="match status" value="1"/>
</dbReference>
<dbReference type="GO" id="GO:0005783">
    <property type="term" value="C:endoplasmic reticulum"/>
    <property type="evidence" value="ECO:0007669"/>
    <property type="project" value="TreeGrafter"/>
</dbReference>
<feature type="transmembrane region" description="Helical" evidence="6">
    <location>
        <begin position="6"/>
        <end position="30"/>
    </location>
</feature>
<feature type="region of interest" description="Disordered" evidence="5">
    <location>
        <begin position="172"/>
        <end position="231"/>
    </location>
</feature>
<feature type="transmembrane region" description="Helical" evidence="6">
    <location>
        <begin position="415"/>
        <end position="438"/>
    </location>
</feature>
<sequence>MSSSIVASFLGALEASLSVLLTISYGAVAARFNLLKSSSARDINKLCVRLFLPALMIANLGDELHAKTAYRYVPVLIWALFYTLTSMALGWALKRMFKFPAWTIPAICFNNTTALPLLLLQSLQTSGILKDLTMGKDDSASEAMKRAKSYFLVAAVVGNSLTFAVGPRLLDDEETPDSYENQQEQKGQANGNASHEDEEEHENPTNAAGRTAEEQEEHATENTTLLPDRVADPGAELGGVLADTFDEYWSRLPEVLRKHLHFVSSFFNAPLIGAVIGAILGLVPPFHKAFFSEPQEGGIFKAWLTSSIKKIGELFPALQLVVVGAKLSASLLKMKEGKDVGKMKLVPVLTIFAIRFILWPVISIGAVYLIASKTNLLDDDPILWFVLMLMPTGPSATKLTALADVSGGSEEDKHAIAKFITLSYTISPLICFTVVGALKASLAAKS</sequence>
<feature type="transmembrane region" description="Helical" evidence="6">
    <location>
        <begin position="72"/>
        <end position="93"/>
    </location>
</feature>
<dbReference type="InterPro" id="IPR004776">
    <property type="entry name" value="Mem_transp_PIN-like"/>
</dbReference>
<evidence type="ECO:0000313" key="8">
    <source>
        <dbReference type="Proteomes" id="UP000664132"/>
    </source>
</evidence>
<dbReference type="AlphaFoldDB" id="A0A8H8BUJ1"/>
<evidence type="ECO:0000256" key="1">
    <source>
        <dbReference type="ARBA" id="ARBA00004141"/>
    </source>
</evidence>
<reference evidence="7" key="1">
    <citation type="submission" date="2021-02" db="EMBL/GenBank/DDBJ databases">
        <title>Genome sequence Cadophora malorum strain M34.</title>
        <authorList>
            <person name="Stefanovic E."/>
            <person name="Vu D."/>
            <person name="Scully C."/>
            <person name="Dijksterhuis J."/>
            <person name="Roader J."/>
            <person name="Houbraken J."/>
        </authorList>
    </citation>
    <scope>NUCLEOTIDE SEQUENCE</scope>
    <source>
        <strain evidence="7">M34</strain>
    </source>
</reference>
<protein>
    <recommendedName>
        <fullName evidence="9">Auxin efflux carrier</fullName>
    </recommendedName>
</protein>
<keyword evidence="4 6" id="KW-0472">Membrane</keyword>
<dbReference type="GO" id="GO:0055085">
    <property type="term" value="P:transmembrane transport"/>
    <property type="evidence" value="ECO:0007669"/>
    <property type="project" value="InterPro"/>
</dbReference>
<evidence type="ECO:0000256" key="6">
    <source>
        <dbReference type="SAM" id="Phobius"/>
    </source>
</evidence>
<feature type="transmembrane region" description="Helical" evidence="6">
    <location>
        <begin position="382"/>
        <end position="403"/>
    </location>
</feature>
<evidence type="ECO:0000256" key="2">
    <source>
        <dbReference type="ARBA" id="ARBA00022692"/>
    </source>
</evidence>
<accession>A0A8H8BUJ1</accession>
<keyword evidence="8" id="KW-1185">Reference proteome</keyword>
<feature type="compositionally biased region" description="Polar residues" evidence="5">
    <location>
        <begin position="178"/>
        <end position="193"/>
    </location>
</feature>
<comment type="caution">
    <text evidence="7">The sequence shown here is derived from an EMBL/GenBank/DDBJ whole genome shotgun (WGS) entry which is preliminary data.</text>
</comment>
<comment type="subcellular location">
    <subcellularLocation>
        <location evidence="1">Membrane</location>
        <topology evidence="1">Multi-pass membrane protein</topology>
    </subcellularLocation>
</comment>
<gene>
    <name evidence="7" type="ORF">IFR04_002488</name>
</gene>
<feature type="compositionally biased region" description="Basic and acidic residues" evidence="5">
    <location>
        <begin position="211"/>
        <end position="220"/>
    </location>
</feature>
<dbReference type="PANTHER" id="PTHR31794">
    <property type="entry name" value="AUXIN EFFLUX TRANSPORTER FAMILY PROTEIN (EUROFUNG)"/>
    <property type="match status" value="1"/>
</dbReference>
<evidence type="ECO:0000256" key="4">
    <source>
        <dbReference type="ARBA" id="ARBA00023136"/>
    </source>
</evidence>
<evidence type="ECO:0000256" key="5">
    <source>
        <dbReference type="SAM" id="MobiDB-lite"/>
    </source>
</evidence>
<evidence type="ECO:0000313" key="7">
    <source>
        <dbReference type="EMBL" id="KAG4424432.1"/>
    </source>
</evidence>
<keyword evidence="2 6" id="KW-0812">Transmembrane</keyword>
<proteinExistence type="predicted"/>
<dbReference type="OrthoDB" id="191139at2759"/>
<dbReference type="EMBL" id="JAFJYH010000021">
    <property type="protein sequence ID" value="KAG4424432.1"/>
    <property type="molecule type" value="Genomic_DNA"/>
</dbReference>
<keyword evidence="3 6" id="KW-1133">Transmembrane helix</keyword>